<evidence type="ECO:0000256" key="3">
    <source>
        <dbReference type="ARBA" id="ARBA00022692"/>
    </source>
</evidence>
<feature type="transmembrane region" description="Helical" evidence="7">
    <location>
        <begin position="115"/>
        <end position="134"/>
    </location>
</feature>
<dbReference type="GO" id="GO:0022857">
    <property type="term" value="F:transmembrane transporter activity"/>
    <property type="evidence" value="ECO:0007669"/>
    <property type="project" value="InterPro"/>
</dbReference>
<keyword evidence="10" id="KW-1185">Reference proteome</keyword>
<proteinExistence type="predicted"/>
<dbReference type="AlphaFoldDB" id="A0AAV9W4M3"/>
<gene>
    <name evidence="9" type="ORF">TWF481_009722</name>
</gene>
<evidence type="ECO:0000256" key="2">
    <source>
        <dbReference type="ARBA" id="ARBA00022448"/>
    </source>
</evidence>
<feature type="transmembrane region" description="Helical" evidence="7">
    <location>
        <begin position="205"/>
        <end position="225"/>
    </location>
</feature>
<dbReference type="Proteomes" id="UP001370758">
    <property type="component" value="Unassembled WGS sequence"/>
</dbReference>
<evidence type="ECO:0000256" key="5">
    <source>
        <dbReference type="ARBA" id="ARBA00023136"/>
    </source>
</evidence>
<feature type="domain" description="Major facilitator superfamily (MFS) profile" evidence="8">
    <location>
        <begin position="15"/>
        <end position="432"/>
    </location>
</feature>
<dbReference type="InterPro" id="IPR011701">
    <property type="entry name" value="MFS"/>
</dbReference>
<sequence length="448" mass="47975">MTTYQPPTPQLRKQILTTLFISLLLDLLSFTLILPLFPQLLAHYQALESTYNAPTLLRTTFEYLNSFKAAFSRPISSRFDVVLLGGAMGSLFSLLQAFSAPIIGSISDKSGRRTALLYSMMGNILSVLIWVFAIDFPTFVASRIVGGLSEGNVQLAIAIATDVSSEDNRGATLALVGVAFSIAFTLGPMIGAFMASKTLMLGNPFSTAAAFSLFLIVSETVYLYFKLPETKPPSPTPSQKSGAAKPGDSKKKNEPKSLALLNLTHFLFLLVFSGMEFSLTFMTFELFSFSAADNGRLLGFVGLTASLLQGSFTRRAPPHIVVKTGLLASAISFLLLARIDTKGMLYVAAFFLAVTSATVVTGLTALASFCVGEEDRGRRLGGFRGSGQIGRACGPVLFCSLYWWAGREVAYGVGAASMLSVMGIAWGGLDRGAKAVKAKVTEEDKKGL</sequence>
<dbReference type="PANTHER" id="PTHR23504">
    <property type="entry name" value="MAJOR FACILITATOR SUPERFAMILY DOMAIN-CONTAINING PROTEIN 10"/>
    <property type="match status" value="1"/>
</dbReference>
<dbReference type="Gene3D" id="1.20.1250.20">
    <property type="entry name" value="MFS general substrate transporter like domains"/>
    <property type="match status" value="1"/>
</dbReference>
<name>A0AAV9W4M3_9PEZI</name>
<evidence type="ECO:0000313" key="9">
    <source>
        <dbReference type="EMBL" id="KAK6501903.1"/>
    </source>
</evidence>
<feature type="transmembrane region" description="Helical" evidence="7">
    <location>
        <begin position="411"/>
        <end position="429"/>
    </location>
</feature>
<reference evidence="9 10" key="1">
    <citation type="submission" date="2023-08" db="EMBL/GenBank/DDBJ databases">
        <authorList>
            <person name="Palmer J.M."/>
        </authorList>
    </citation>
    <scope>NUCLEOTIDE SEQUENCE [LARGE SCALE GENOMIC DNA]</scope>
    <source>
        <strain evidence="9 10">TWF481</strain>
    </source>
</reference>
<feature type="transmembrane region" description="Helical" evidence="7">
    <location>
        <begin position="172"/>
        <end position="193"/>
    </location>
</feature>
<feature type="transmembrane region" description="Helical" evidence="7">
    <location>
        <begin position="258"/>
        <end position="275"/>
    </location>
</feature>
<evidence type="ECO:0000256" key="6">
    <source>
        <dbReference type="SAM" id="MobiDB-lite"/>
    </source>
</evidence>
<comment type="caution">
    <text evidence="9">The sequence shown here is derived from an EMBL/GenBank/DDBJ whole genome shotgun (WGS) entry which is preliminary data.</text>
</comment>
<protein>
    <recommendedName>
        <fullName evidence="8">Major facilitator superfamily (MFS) profile domain-containing protein</fullName>
    </recommendedName>
</protein>
<evidence type="ECO:0000259" key="8">
    <source>
        <dbReference type="PROSITE" id="PS50850"/>
    </source>
</evidence>
<feature type="transmembrane region" description="Helical" evidence="7">
    <location>
        <begin position="81"/>
        <end position="103"/>
    </location>
</feature>
<evidence type="ECO:0000256" key="7">
    <source>
        <dbReference type="SAM" id="Phobius"/>
    </source>
</evidence>
<dbReference type="InterPro" id="IPR020846">
    <property type="entry name" value="MFS_dom"/>
</dbReference>
<dbReference type="FunFam" id="1.20.1250.20:FF:000223">
    <property type="entry name" value="Major facilitator superfamily domain-containing protein"/>
    <property type="match status" value="1"/>
</dbReference>
<evidence type="ECO:0000256" key="4">
    <source>
        <dbReference type="ARBA" id="ARBA00022989"/>
    </source>
</evidence>
<evidence type="ECO:0000256" key="1">
    <source>
        <dbReference type="ARBA" id="ARBA00004141"/>
    </source>
</evidence>
<feature type="region of interest" description="Disordered" evidence="6">
    <location>
        <begin position="231"/>
        <end position="252"/>
    </location>
</feature>
<accession>A0AAV9W4M3</accession>
<dbReference type="Pfam" id="PF07690">
    <property type="entry name" value="MFS_1"/>
    <property type="match status" value="1"/>
</dbReference>
<dbReference type="SUPFAM" id="SSF103473">
    <property type="entry name" value="MFS general substrate transporter"/>
    <property type="match status" value="1"/>
</dbReference>
<keyword evidence="5 7" id="KW-0472">Membrane</keyword>
<dbReference type="PROSITE" id="PS50850">
    <property type="entry name" value="MFS"/>
    <property type="match status" value="1"/>
</dbReference>
<feature type="transmembrane region" description="Helical" evidence="7">
    <location>
        <begin position="15"/>
        <end position="37"/>
    </location>
</feature>
<keyword evidence="2" id="KW-0813">Transport</keyword>
<evidence type="ECO:0000313" key="10">
    <source>
        <dbReference type="Proteomes" id="UP001370758"/>
    </source>
</evidence>
<feature type="transmembrane region" description="Helical" evidence="7">
    <location>
        <begin position="345"/>
        <end position="369"/>
    </location>
</feature>
<dbReference type="GO" id="GO:0016020">
    <property type="term" value="C:membrane"/>
    <property type="evidence" value="ECO:0007669"/>
    <property type="project" value="UniProtKB-SubCell"/>
</dbReference>
<keyword evidence="4 7" id="KW-1133">Transmembrane helix</keyword>
<organism evidence="9 10">
    <name type="scientific">Arthrobotrys musiformis</name>
    <dbReference type="NCBI Taxonomy" id="47236"/>
    <lineage>
        <taxon>Eukaryota</taxon>
        <taxon>Fungi</taxon>
        <taxon>Dikarya</taxon>
        <taxon>Ascomycota</taxon>
        <taxon>Pezizomycotina</taxon>
        <taxon>Orbiliomycetes</taxon>
        <taxon>Orbiliales</taxon>
        <taxon>Orbiliaceae</taxon>
        <taxon>Arthrobotrys</taxon>
    </lineage>
</organism>
<dbReference type="PANTHER" id="PTHR23504:SF31">
    <property type="entry name" value="MAJOR FACILITATOR SUPERFAMILY DOMAIN-CONTAINING PROTEIN 10"/>
    <property type="match status" value="1"/>
</dbReference>
<feature type="transmembrane region" description="Helical" evidence="7">
    <location>
        <begin position="320"/>
        <end position="339"/>
    </location>
</feature>
<comment type="subcellular location">
    <subcellularLocation>
        <location evidence="1">Membrane</location>
        <topology evidence="1">Multi-pass membrane protein</topology>
    </subcellularLocation>
</comment>
<feature type="transmembrane region" description="Helical" evidence="7">
    <location>
        <begin position="140"/>
        <end position="160"/>
    </location>
</feature>
<keyword evidence="3 7" id="KW-0812">Transmembrane</keyword>
<dbReference type="InterPro" id="IPR036259">
    <property type="entry name" value="MFS_trans_sf"/>
</dbReference>
<dbReference type="EMBL" id="JAVHJL010000006">
    <property type="protein sequence ID" value="KAK6501903.1"/>
    <property type="molecule type" value="Genomic_DNA"/>
</dbReference>